<evidence type="ECO:0000313" key="2">
    <source>
        <dbReference type="Proteomes" id="UP000667802"/>
    </source>
</evidence>
<protein>
    <submittedName>
        <fullName evidence="1">Uncharacterized protein</fullName>
    </submittedName>
</protein>
<dbReference type="EMBL" id="JAALHA020000015">
    <property type="protein sequence ID" value="MDR9897934.1"/>
    <property type="molecule type" value="Genomic_DNA"/>
</dbReference>
<accession>A0AAP5MCE5</accession>
<proteinExistence type="predicted"/>
<dbReference type="RefSeq" id="WP_339382208.1">
    <property type="nucleotide sequence ID" value="NZ_CAWQFN010000820.1"/>
</dbReference>
<dbReference type="Proteomes" id="UP000667802">
    <property type="component" value="Unassembled WGS sequence"/>
</dbReference>
<comment type="caution">
    <text evidence="1">The sequence shown here is derived from an EMBL/GenBank/DDBJ whole genome shotgun (WGS) entry which is preliminary data.</text>
</comment>
<gene>
    <name evidence="1" type="ORF">G7B40_025720</name>
</gene>
<evidence type="ECO:0000313" key="1">
    <source>
        <dbReference type="EMBL" id="MDR9897934.1"/>
    </source>
</evidence>
<dbReference type="AlphaFoldDB" id="A0AAP5MCE5"/>
<organism evidence="1 2">
    <name type="scientific">Aetokthonos hydrillicola Thurmond2011</name>
    <dbReference type="NCBI Taxonomy" id="2712845"/>
    <lineage>
        <taxon>Bacteria</taxon>
        <taxon>Bacillati</taxon>
        <taxon>Cyanobacteriota</taxon>
        <taxon>Cyanophyceae</taxon>
        <taxon>Nostocales</taxon>
        <taxon>Hapalosiphonaceae</taxon>
        <taxon>Aetokthonos</taxon>
    </lineage>
</organism>
<keyword evidence="2" id="KW-1185">Reference proteome</keyword>
<name>A0AAP5MCE5_9CYAN</name>
<reference evidence="2" key="1">
    <citation type="journal article" date="2021" name="Science">
        <title>Hunting the eagle killer: A cyanobacterial neurotoxin causes vacuolar myelinopathy.</title>
        <authorList>
            <person name="Breinlinger S."/>
            <person name="Phillips T.J."/>
            <person name="Haram B.N."/>
            <person name="Mares J."/>
            <person name="Martinez Yerena J.A."/>
            <person name="Hrouzek P."/>
            <person name="Sobotka R."/>
            <person name="Henderson W.M."/>
            <person name="Schmieder P."/>
            <person name="Williams S.M."/>
            <person name="Lauderdale J.D."/>
            <person name="Wilde H.D."/>
            <person name="Gerrin W."/>
            <person name="Kust A."/>
            <person name="Washington J.W."/>
            <person name="Wagner C."/>
            <person name="Geier B."/>
            <person name="Liebeke M."/>
            <person name="Enke H."/>
            <person name="Niedermeyer T.H.J."/>
            <person name="Wilde S.B."/>
        </authorList>
    </citation>
    <scope>NUCLEOTIDE SEQUENCE [LARGE SCALE GENOMIC DNA]</scope>
    <source>
        <strain evidence="2">Thurmond2011</strain>
    </source>
</reference>
<sequence>MNEPLELVLTNLSQGLPAITPSFGAALAEACAVCLEEQGHSQGVEITVRGDFTAKFKLRWEPVTSQMLRCWNDEEFTTEQAAYGIACLIIRELTDLTVIERSSKGTGFDYWLGTIDTEGIIPFQNKVRLEVSGIRKGDHSRVKARVKQKKEQTKPSDGKYPAYIIVVEFSTPLSFVAKK</sequence>